<dbReference type="AlphaFoldDB" id="A0AAF3EXZ2"/>
<dbReference type="InterPro" id="IPR012337">
    <property type="entry name" value="RNaseH-like_sf"/>
</dbReference>
<dbReference type="Gene3D" id="3.30.420.10">
    <property type="entry name" value="Ribonuclease H-like superfamily/Ribonuclease H"/>
    <property type="match status" value="1"/>
</dbReference>
<dbReference type="Proteomes" id="UP000887575">
    <property type="component" value="Unassembled WGS sequence"/>
</dbReference>
<dbReference type="WBParaSite" id="MBELARI_LOCUS1573">
    <property type="protein sequence ID" value="MBELARI_LOCUS1573"/>
    <property type="gene ID" value="MBELARI_LOCUS1573"/>
</dbReference>
<feature type="domain" description="PAZ" evidence="2">
    <location>
        <begin position="211"/>
        <end position="320"/>
    </location>
</feature>
<dbReference type="InterPro" id="IPR014811">
    <property type="entry name" value="ArgoL1"/>
</dbReference>
<dbReference type="CDD" id="cd02845">
    <property type="entry name" value="PAZ_piwi_like"/>
    <property type="match status" value="1"/>
</dbReference>
<keyword evidence="4" id="KW-1185">Reference proteome</keyword>
<dbReference type="InterPro" id="IPR003165">
    <property type="entry name" value="Piwi"/>
</dbReference>
<dbReference type="Pfam" id="PF02171">
    <property type="entry name" value="Piwi"/>
    <property type="match status" value="1"/>
</dbReference>
<proteinExistence type="inferred from homology"/>
<dbReference type="SMART" id="SM00950">
    <property type="entry name" value="Piwi"/>
    <property type="match status" value="1"/>
</dbReference>
<dbReference type="SMART" id="SM00949">
    <property type="entry name" value="PAZ"/>
    <property type="match status" value="1"/>
</dbReference>
<dbReference type="SUPFAM" id="SSF101690">
    <property type="entry name" value="PAZ domain"/>
    <property type="match status" value="1"/>
</dbReference>
<dbReference type="PROSITE" id="PS50821">
    <property type="entry name" value="PAZ"/>
    <property type="match status" value="1"/>
</dbReference>
<evidence type="ECO:0000259" key="2">
    <source>
        <dbReference type="PROSITE" id="PS50821"/>
    </source>
</evidence>
<organism evidence="4 6">
    <name type="scientific">Mesorhabditis belari</name>
    <dbReference type="NCBI Taxonomy" id="2138241"/>
    <lineage>
        <taxon>Eukaryota</taxon>
        <taxon>Metazoa</taxon>
        <taxon>Ecdysozoa</taxon>
        <taxon>Nematoda</taxon>
        <taxon>Chromadorea</taxon>
        <taxon>Rhabditida</taxon>
        <taxon>Rhabditina</taxon>
        <taxon>Rhabditomorpha</taxon>
        <taxon>Rhabditoidea</taxon>
        <taxon>Rhabditidae</taxon>
        <taxon>Mesorhabditinae</taxon>
        <taxon>Mesorhabditis</taxon>
    </lineage>
</organism>
<dbReference type="WBParaSite" id="MBELARI_LOCUS19080">
    <property type="protein sequence ID" value="MBELARI_LOCUS19080"/>
    <property type="gene ID" value="MBELARI_LOCUS19080"/>
</dbReference>
<name>A0AAF3EXZ2_9BILA</name>
<comment type="similarity">
    <text evidence="1">Belongs to the argonaute family.</text>
</comment>
<dbReference type="Gene3D" id="2.170.260.10">
    <property type="entry name" value="paz domain"/>
    <property type="match status" value="1"/>
</dbReference>
<accession>A0AAF3EXZ2</accession>
<evidence type="ECO:0000313" key="4">
    <source>
        <dbReference type="Proteomes" id="UP000887575"/>
    </source>
</evidence>
<dbReference type="InterPro" id="IPR003100">
    <property type="entry name" value="PAZ_dom"/>
</dbReference>
<feature type="domain" description="Piwi" evidence="3">
    <location>
        <begin position="493"/>
        <end position="795"/>
    </location>
</feature>
<dbReference type="PROSITE" id="PS50822">
    <property type="entry name" value="PIWI"/>
    <property type="match status" value="1"/>
</dbReference>
<evidence type="ECO:0000256" key="1">
    <source>
        <dbReference type="RuleBase" id="RU361178"/>
    </source>
</evidence>
<evidence type="ECO:0000313" key="6">
    <source>
        <dbReference type="WBParaSite" id="MBELARI_LOCUS19080"/>
    </source>
</evidence>
<dbReference type="SUPFAM" id="SSF53098">
    <property type="entry name" value="Ribonuclease H-like"/>
    <property type="match status" value="1"/>
</dbReference>
<sequence length="809" mass="92361">MKESSSGQGTSLQQVASNLRTIQPALFVRDLNQSKTGTRGAISDSLANYVRIVTHPLNQMLQYHVKFEPIVDSKACREEMLKVIGIFDFVIFDGAMLYAPKAYKFQPSYVTPHPNTEENIKVSFKVTMEFGHDNPQALHVYDLLIRRCMKATGLISVARHFFDPRRNVSVDQYGIECWPGYFTATRLHDDGLMVCIENRWKVLRKDTVASQMVQILRRTGGVNERFWSECERLFANQTIITPYNHRMYRLTRVEPEMHPSSTFTLGSGEELTFAEYFQRQYNLQDIDMEQPLLVSEGKPKQPGEPPQKTYLLPQFCRLTGITDDMRNNMSIMRAMSQVTRLTPEARLKMTQGWLEQVRENPELQRLFQAWEFELDGEIIHFPARVLPEERLYGARPDGYVGQNAEWARFVKQNGNCVSKNLKDWILVAPNVGPHAFEAANKFIAECRNLGTQLGMRINEPTCVSVNSPDPTDYNQVVKEGVRRAAEEGRKVEMVVIILVDDNKTRYDSMKKLVCHDVPVPSQCIKLQTLIGRSTDGINRQFGSICLKILLQMNCKMGGAAWRIKIPLKKALIMGYDLYADSTTRGKAAGACVSSFDQDFTSWYSQCRHHDNPTELGTNLVHFVRKALRIYYERNAEQLPEKLFLYRDGVGDGQIPYVVRQELPLVQKACEEVAATVDAPPIKIAFILVTKKTNTRVFKQLGANVANPLPGTIVDSYITRPERYDFYMVPQAVNQGTVAPVHYSVLHDTTGFDADKHHALAFKLCHLYYNWQGTVRVPAPCQYAHKLAFLFAQSLHKEAHNSLRDKLFYL</sequence>
<dbReference type="Gene3D" id="3.40.50.2300">
    <property type="match status" value="1"/>
</dbReference>
<dbReference type="Pfam" id="PF02170">
    <property type="entry name" value="PAZ"/>
    <property type="match status" value="1"/>
</dbReference>
<dbReference type="Pfam" id="PF23278">
    <property type="entry name" value="Piwi_N"/>
    <property type="match status" value="1"/>
</dbReference>
<dbReference type="CDD" id="cd04658">
    <property type="entry name" value="Piwi_piwi-like_Euk"/>
    <property type="match status" value="1"/>
</dbReference>
<reference evidence="5 6" key="1">
    <citation type="submission" date="2024-02" db="UniProtKB">
        <authorList>
            <consortium name="WormBaseParasite"/>
        </authorList>
    </citation>
    <scope>IDENTIFICATION</scope>
</reference>
<evidence type="ECO:0000259" key="3">
    <source>
        <dbReference type="PROSITE" id="PS50822"/>
    </source>
</evidence>
<dbReference type="InterPro" id="IPR036085">
    <property type="entry name" value="PAZ_dom_sf"/>
</dbReference>
<dbReference type="Pfam" id="PF08699">
    <property type="entry name" value="ArgoL1"/>
    <property type="match status" value="1"/>
</dbReference>
<dbReference type="GO" id="GO:0003723">
    <property type="term" value="F:RNA binding"/>
    <property type="evidence" value="ECO:0007669"/>
    <property type="project" value="InterPro"/>
</dbReference>
<protein>
    <submittedName>
        <fullName evidence="5 6">Piwi</fullName>
    </submittedName>
</protein>
<dbReference type="InterPro" id="IPR036397">
    <property type="entry name" value="RNaseH_sf"/>
</dbReference>
<evidence type="ECO:0000313" key="5">
    <source>
        <dbReference type="WBParaSite" id="MBELARI_LOCUS1573"/>
    </source>
</evidence>
<dbReference type="PANTHER" id="PTHR22891">
    <property type="entry name" value="EUKARYOTIC TRANSLATION INITIATION FACTOR 2C"/>
    <property type="match status" value="1"/>
</dbReference>